<name>A0ABU8E600_9ACTN</name>
<organism evidence="3 4">
    <name type="scientific">Klenkia terrae</name>
    <dbReference type="NCBI Taxonomy" id="1052259"/>
    <lineage>
        <taxon>Bacteria</taxon>
        <taxon>Bacillati</taxon>
        <taxon>Actinomycetota</taxon>
        <taxon>Actinomycetes</taxon>
        <taxon>Geodermatophilales</taxon>
        <taxon>Geodermatophilaceae</taxon>
        <taxon>Klenkia</taxon>
    </lineage>
</organism>
<dbReference type="InterPro" id="IPR049492">
    <property type="entry name" value="BD-FAE-like_dom"/>
</dbReference>
<evidence type="ECO:0000313" key="3">
    <source>
        <dbReference type="EMBL" id="MEI4279069.1"/>
    </source>
</evidence>
<reference evidence="3 4" key="1">
    <citation type="submission" date="2024-03" db="EMBL/GenBank/DDBJ databases">
        <title>Draft genome sequence of Klenkia terrae.</title>
        <authorList>
            <person name="Duangmal K."/>
            <person name="Chantavorakit T."/>
        </authorList>
    </citation>
    <scope>NUCLEOTIDE SEQUENCE [LARGE SCALE GENOMIC DNA]</scope>
    <source>
        <strain evidence="3 4">JCM 17786</strain>
    </source>
</reference>
<accession>A0ABU8E600</accession>
<comment type="caution">
    <text evidence="3">The sequence shown here is derived from an EMBL/GenBank/DDBJ whole genome shotgun (WGS) entry which is preliminary data.</text>
</comment>
<proteinExistence type="predicted"/>
<sequence length="285" mass="29385">MSGVADVQVREGLVYEDRPTGPLALDLHVPQGRVRPPVVLYAHGGGWLGGRRTDFAERLTALAAQGVAVASIDYRTVDLAAWPAQGHDVLAAAAWLREHADELGVSGDPVVLMGSSAGAHVVTLTALSSPSPDVAGIVALFGRHDLAATAPKPAAHLEVPAVIRADAPPAGFEHLDQRGKLALLAGVPVADLTAERLAELSPVHHAGPDAPPVFLAHGTADALVHHSHALRLAGALADAPSRSEVTLVLVPGANHEDDAFADPRFLGSVAAFVDRCTAPLTSSAR</sequence>
<keyword evidence="4" id="KW-1185">Reference proteome</keyword>
<dbReference type="EMBL" id="JBAPLV010000011">
    <property type="protein sequence ID" value="MEI4279069.1"/>
    <property type="molecule type" value="Genomic_DNA"/>
</dbReference>
<dbReference type="Pfam" id="PF20434">
    <property type="entry name" value="BD-FAE"/>
    <property type="match status" value="1"/>
</dbReference>
<dbReference type="InterPro" id="IPR029058">
    <property type="entry name" value="AB_hydrolase_fold"/>
</dbReference>
<gene>
    <name evidence="3" type="ORF">UXQ13_11395</name>
</gene>
<dbReference type="PANTHER" id="PTHR48081:SF33">
    <property type="entry name" value="KYNURENINE FORMAMIDASE"/>
    <property type="match status" value="1"/>
</dbReference>
<dbReference type="InterPro" id="IPR050300">
    <property type="entry name" value="GDXG_lipolytic_enzyme"/>
</dbReference>
<protein>
    <submittedName>
        <fullName evidence="3">Alpha/beta hydrolase</fullName>
    </submittedName>
</protein>
<dbReference type="SUPFAM" id="SSF53474">
    <property type="entry name" value="alpha/beta-Hydrolases"/>
    <property type="match status" value="1"/>
</dbReference>
<dbReference type="RefSeq" id="WP_336392309.1">
    <property type="nucleotide sequence ID" value="NZ_JBAPLV010000011.1"/>
</dbReference>
<keyword evidence="1 3" id="KW-0378">Hydrolase</keyword>
<evidence type="ECO:0000313" key="4">
    <source>
        <dbReference type="Proteomes" id="UP001373496"/>
    </source>
</evidence>
<feature type="domain" description="BD-FAE-like" evidence="2">
    <location>
        <begin position="25"/>
        <end position="235"/>
    </location>
</feature>
<dbReference type="Gene3D" id="3.40.50.1820">
    <property type="entry name" value="alpha/beta hydrolase"/>
    <property type="match status" value="1"/>
</dbReference>
<evidence type="ECO:0000256" key="1">
    <source>
        <dbReference type="ARBA" id="ARBA00022801"/>
    </source>
</evidence>
<dbReference type="PANTHER" id="PTHR48081">
    <property type="entry name" value="AB HYDROLASE SUPERFAMILY PROTEIN C4A8.06C"/>
    <property type="match status" value="1"/>
</dbReference>
<evidence type="ECO:0000259" key="2">
    <source>
        <dbReference type="Pfam" id="PF20434"/>
    </source>
</evidence>
<dbReference type="Proteomes" id="UP001373496">
    <property type="component" value="Unassembled WGS sequence"/>
</dbReference>
<dbReference type="GO" id="GO:0016787">
    <property type="term" value="F:hydrolase activity"/>
    <property type="evidence" value="ECO:0007669"/>
    <property type="project" value="UniProtKB-KW"/>
</dbReference>